<dbReference type="InterPro" id="IPR036179">
    <property type="entry name" value="Ig-like_dom_sf"/>
</dbReference>
<dbReference type="Gene3D" id="2.60.40.10">
    <property type="entry name" value="Immunoglobulins"/>
    <property type="match status" value="1"/>
</dbReference>
<proteinExistence type="predicted"/>
<evidence type="ECO:0000313" key="3">
    <source>
        <dbReference type="Ensembl" id="ENSOKIP00005005925.1"/>
    </source>
</evidence>
<reference evidence="3" key="1">
    <citation type="submission" date="2025-08" db="UniProtKB">
        <authorList>
            <consortium name="Ensembl"/>
        </authorList>
    </citation>
    <scope>IDENTIFICATION</scope>
</reference>
<dbReference type="Ensembl" id="ENSOKIT00005006315.1">
    <property type="protein sequence ID" value="ENSOKIP00005005925.1"/>
    <property type="gene ID" value="ENSOKIG00005002727.1"/>
</dbReference>
<dbReference type="Proteomes" id="UP000694557">
    <property type="component" value="Unassembled WGS sequence"/>
</dbReference>
<protein>
    <recommendedName>
        <fullName evidence="2">Immunoglobulin C1-set domain-containing protein</fullName>
    </recommendedName>
</protein>
<dbReference type="GO" id="GO:0009897">
    <property type="term" value="C:external side of plasma membrane"/>
    <property type="evidence" value="ECO:0007669"/>
    <property type="project" value="TreeGrafter"/>
</dbReference>
<organism evidence="3 4">
    <name type="scientific">Oncorhynchus kisutch</name>
    <name type="common">Coho salmon</name>
    <name type="synonym">Salmo kisutch</name>
    <dbReference type="NCBI Taxonomy" id="8019"/>
    <lineage>
        <taxon>Eukaryota</taxon>
        <taxon>Metazoa</taxon>
        <taxon>Chordata</taxon>
        <taxon>Craniata</taxon>
        <taxon>Vertebrata</taxon>
        <taxon>Euteleostomi</taxon>
        <taxon>Actinopterygii</taxon>
        <taxon>Neopterygii</taxon>
        <taxon>Teleostei</taxon>
        <taxon>Protacanthopterygii</taxon>
        <taxon>Salmoniformes</taxon>
        <taxon>Salmonidae</taxon>
        <taxon>Salmoninae</taxon>
        <taxon>Oncorhynchus</taxon>
    </lineage>
</organism>
<evidence type="ECO:0000256" key="1">
    <source>
        <dbReference type="ARBA" id="ARBA00023180"/>
    </source>
</evidence>
<dbReference type="Pfam" id="PF07654">
    <property type="entry name" value="C1-set"/>
    <property type="match status" value="1"/>
</dbReference>
<accession>A0A8C7CLB3</accession>
<reference evidence="3" key="2">
    <citation type="submission" date="2025-09" db="UniProtKB">
        <authorList>
            <consortium name="Ensembl"/>
        </authorList>
    </citation>
    <scope>IDENTIFICATION</scope>
</reference>
<dbReference type="InterPro" id="IPR003597">
    <property type="entry name" value="Ig_C1-set"/>
</dbReference>
<dbReference type="GO" id="GO:0006955">
    <property type="term" value="P:immune response"/>
    <property type="evidence" value="ECO:0007669"/>
    <property type="project" value="TreeGrafter"/>
</dbReference>
<dbReference type="AlphaFoldDB" id="A0A8C7CLB3"/>
<dbReference type="PANTHER" id="PTHR16675">
    <property type="entry name" value="MHC CLASS I-RELATED"/>
    <property type="match status" value="1"/>
</dbReference>
<dbReference type="GO" id="GO:0005615">
    <property type="term" value="C:extracellular space"/>
    <property type="evidence" value="ECO:0007669"/>
    <property type="project" value="TreeGrafter"/>
</dbReference>
<evidence type="ECO:0000313" key="4">
    <source>
        <dbReference type="Proteomes" id="UP000694557"/>
    </source>
</evidence>
<keyword evidence="4" id="KW-1185">Reference proteome</keyword>
<keyword evidence="1" id="KW-0325">Glycoprotein</keyword>
<dbReference type="PANTHER" id="PTHR16675:SF191">
    <property type="entry name" value="CLASS I HISTOCOMPATIBILITY ANTIGEN, F10 ALPHA CHAIN-LIKE-RELATED"/>
    <property type="match status" value="1"/>
</dbReference>
<dbReference type="SUPFAM" id="SSF48726">
    <property type="entry name" value="Immunoglobulin"/>
    <property type="match status" value="1"/>
</dbReference>
<feature type="domain" description="Immunoglobulin C1-set" evidence="2">
    <location>
        <begin position="23"/>
        <end position="92"/>
    </location>
</feature>
<dbReference type="GeneTree" id="ENSGT00940000178379"/>
<name>A0A8C7CLB3_ONCKI</name>
<sequence length="154" mass="17107">MTSPKSRIVKEALKPCLDGSSSLAFGFYPRHINLTLLRDGQPIAEQALNTRQLLPNGDGTYQLRKSLEVSTEELRERRNYTCTASYLSLDNKLDVNWVPECEADRSVYPVSSTDNAAGFMNVLLVPLNSGIDHNGTFGAVEICENKRCSDKSHN</sequence>
<dbReference type="InterPro" id="IPR013783">
    <property type="entry name" value="Ig-like_fold"/>
</dbReference>
<dbReference type="SMART" id="SM00407">
    <property type="entry name" value="IGc1"/>
    <property type="match status" value="1"/>
</dbReference>
<dbReference type="InterPro" id="IPR050208">
    <property type="entry name" value="MHC_class-I_related"/>
</dbReference>
<evidence type="ECO:0000259" key="2">
    <source>
        <dbReference type="SMART" id="SM00407"/>
    </source>
</evidence>